<evidence type="ECO:0000313" key="7">
    <source>
        <dbReference type="Proteomes" id="UP000660862"/>
    </source>
</evidence>
<evidence type="ECO:0000256" key="1">
    <source>
        <dbReference type="ARBA" id="ARBA00022723"/>
    </source>
</evidence>
<comment type="cofactor">
    <cofactor evidence="4">
        <name>a divalent metal cation</name>
        <dbReference type="ChEBI" id="CHEBI:60240"/>
    </cofactor>
    <text evidence="4">Binds 2 divalent metal cations per subunit.</text>
</comment>
<dbReference type="Proteomes" id="UP000660862">
    <property type="component" value="Unassembled WGS sequence"/>
</dbReference>
<proteinExistence type="inferred from homology"/>
<comment type="similarity">
    <text evidence="5">Belongs to the metallo-dependent hydrolases superfamily. Phosphotriesterase family.</text>
</comment>
<reference evidence="6" key="2">
    <citation type="submission" date="2020-09" db="EMBL/GenBank/DDBJ databases">
        <authorList>
            <person name="Sun Q."/>
            <person name="Zhou Y."/>
        </authorList>
    </citation>
    <scope>NUCLEOTIDE SEQUENCE</scope>
    <source>
        <strain evidence="6">CGMCC 1.12195</strain>
    </source>
</reference>
<sequence length="349" mass="38424">MKRRTFIHTGMLAAAPIAGLDHLAWLLPADHIITVNGAVPCGKLGFVLSHEHILVDFIGADQVSPKRYGQDEVFTTMLPYLEDARHRGARAFVDCTPEWLGRDIQLLRRLADASGLHIVTNTGYYGAAGEKYLPPHAYTETAEQLAERWIAEWQHGIGGTGIKPGFVKTGVDRYPLSAVQRKLVRAAALTHLQTGLTIFVHTGDGQAALEELAIITDTGAAPDAWVWTHAQSEPDRALHIQAAKAGGWVAFDGLYPRLADRYVAFLQDMKAQHLLHRVLISHDAGWYEVGKPNGGNIRPYVSIFEDLIPALKKAGFTAAERRQVFETNPAEALAVRIRKAGTYQALSFR</sequence>
<dbReference type="InterPro" id="IPR001559">
    <property type="entry name" value="Phosphotriesterase"/>
</dbReference>
<gene>
    <name evidence="6" type="ORF">GCM10007415_00020</name>
</gene>
<evidence type="ECO:0000256" key="2">
    <source>
        <dbReference type="ARBA" id="ARBA00022801"/>
    </source>
</evidence>
<dbReference type="InterPro" id="IPR032466">
    <property type="entry name" value="Metal_Hydrolase"/>
</dbReference>
<feature type="modified residue" description="N6-carboxylysine" evidence="3 5">
    <location>
        <position position="168"/>
    </location>
</feature>
<dbReference type="AlphaFoldDB" id="A0A917HBJ6"/>
<dbReference type="EMBL" id="BMER01000001">
    <property type="protein sequence ID" value="GGG72713.1"/>
    <property type="molecule type" value="Genomic_DNA"/>
</dbReference>
<comment type="caution">
    <text evidence="6">The sequence shown here is derived from an EMBL/GenBank/DDBJ whole genome shotgun (WGS) entry which is preliminary data.</text>
</comment>
<feature type="binding site" evidence="4">
    <location>
        <position position="52"/>
    </location>
    <ligand>
        <name>Zn(2+)</name>
        <dbReference type="ChEBI" id="CHEBI:29105"/>
        <label>1</label>
    </ligand>
</feature>
<feature type="binding site" description="via carbamate group" evidence="4">
    <location>
        <position position="168"/>
    </location>
    <ligand>
        <name>Zn(2+)</name>
        <dbReference type="ChEBI" id="CHEBI:29105"/>
        <label>2</label>
    </ligand>
</feature>
<dbReference type="Pfam" id="PF02126">
    <property type="entry name" value="PTE"/>
    <property type="match status" value="1"/>
</dbReference>
<name>A0A917HBJ6_9SPHI</name>
<protein>
    <submittedName>
        <fullName evidence="6">Aryldialkylphosphatase</fullName>
    </submittedName>
</protein>
<keyword evidence="7" id="KW-1185">Reference proteome</keyword>
<feature type="binding site" evidence="4">
    <location>
        <position position="283"/>
    </location>
    <ligand>
        <name>Zn(2+)</name>
        <dbReference type="ChEBI" id="CHEBI:29105"/>
        <label>1</label>
    </ligand>
</feature>
<organism evidence="6 7">
    <name type="scientific">Parapedobacter pyrenivorans</name>
    <dbReference type="NCBI Taxonomy" id="1305674"/>
    <lineage>
        <taxon>Bacteria</taxon>
        <taxon>Pseudomonadati</taxon>
        <taxon>Bacteroidota</taxon>
        <taxon>Sphingobacteriia</taxon>
        <taxon>Sphingobacteriales</taxon>
        <taxon>Sphingobacteriaceae</taxon>
        <taxon>Parapedobacter</taxon>
    </lineage>
</organism>
<reference evidence="6" key="1">
    <citation type="journal article" date="2014" name="Int. J. Syst. Evol. Microbiol.">
        <title>Complete genome sequence of Corynebacterium casei LMG S-19264T (=DSM 44701T), isolated from a smear-ripened cheese.</title>
        <authorList>
            <consortium name="US DOE Joint Genome Institute (JGI-PGF)"/>
            <person name="Walter F."/>
            <person name="Albersmeier A."/>
            <person name="Kalinowski J."/>
            <person name="Ruckert C."/>
        </authorList>
    </citation>
    <scope>NUCLEOTIDE SEQUENCE</scope>
    <source>
        <strain evidence="6">CGMCC 1.12195</strain>
    </source>
</reference>
<feature type="binding site" evidence="4">
    <location>
        <position position="50"/>
    </location>
    <ligand>
        <name>Zn(2+)</name>
        <dbReference type="ChEBI" id="CHEBI:29105"/>
        <label>1</label>
    </ligand>
</feature>
<dbReference type="GO" id="GO:0016787">
    <property type="term" value="F:hydrolase activity"/>
    <property type="evidence" value="ECO:0007669"/>
    <property type="project" value="UniProtKB-KW"/>
</dbReference>
<evidence type="ECO:0000256" key="4">
    <source>
        <dbReference type="PIRSR" id="PIRSR601559-51"/>
    </source>
</evidence>
<dbReference type="PANTHER" id="PTHR10819:SF3">
    <property type="entry name" value="PHOSPHOTRIESTERASE-RELATED PROTEIN"/>
    <property type="match status" value="1"/>
</dbReference>
<feature type="binding site" evidence="4">
    <location>
        <position position="201"/>
    </location>
    <ligand>
        <name>Zn(2+)</name>
        <dbReference type="ChEBI" id="CHEBI:29105"/>
        <label>2</label>
    </ligand>
</feature>
<evidence type="ECO:0000313" key="6">
    <source>
        <dbReference type="EMBL" id="GGG72713.1"/>
    </source>
</evidence>
<dbReference type="Gene3D" id="3.20.20.140">
    <property type="entry name" value="Metal-dependent hydrolases"/>
    <property type="match status" value="1"/>
</dbReference>
<evidence type="ECO:0000256" key="3">
    <source>
        <dbReference type="PIRSR" id="PIRSR601559-50"/>
    </source>
</evidence>
<keyword evidence="2" id="KW-0378">Hydrolase</keyword>
<keyword evidence="1 4" id="KW-0479">Metal-binding</keyword>
<evidence type="ECO:0000256" key="5">
    <source>
        <dbReference type="PROSITE-ProRule" id="PRU00679"/>
    </source>
</evidence>
<feature type="binding site" evidence="4">
    <location>
        <position position="229"/>
    </location>
    <ligand>
        <name>Zn(2+)</name>
        <dbReference type="ChEBI" id="CHEBI:29105"/>
        <label>2</label>
    </ligand>
</feature>
<dbReference type="RefSeq" id="WP_229738473.1">
    <property type="nucleotide sequence ID" value="NZ_BMER01000001.1"/>
</dbReference>
<accession>A0A917HBJ6</accession>
<feature type="binding site" description="via carbamate group" evidence="4">
    <location>
        <position position="168"/>
    </location>
    <ligand>
        <name>Zn(2+)</name>
        <dbReference type="ChEBI" id="CHEBI:29105"/>
        <label>1</label>
    </ligand>
</feature>
<dbReference type="SUPFAM" id="SSF51556">
    <property type="entry name" value="Metallo-dependent hydrolases"/>
    <property type="match status" value="1"/>
</dbReference>
<dbReference type="PANTHER" id="PTHR10819">
    <property type="entry name" value="PHOSPHOTRIESTERASE-RELATED"/>
    <property type="match status" value="1"/>
</dbReference>
<dbReference type="PROSITE" id="PS51347">
    <property type="entry name" value="PHOSPHOTRIESTERASE_2"/>
    <property type="match status" value="1"/>
</dbReference>
<dbReference type="GO" id="GO:0008270">
    <property type="term" value="F:zinc ion binding"/>
    <property type="evidence" value="ECO:0007669"/>
    <property type="project" value="InterPro"/>
</dbReference>